<dbReference type="AlphaFoldDB" id="A0AA88HPP2"/>
<dbReference type="Proteomes" id="UP001187531">
    <property type="component" value="Unassembled WGS sequence"/>
</dbReference>
<sequence length="396" mass="44600">MNLLGMKVQQFGSMVPVIFWLSMANFNEAQPDSQEILAAEFESDFNARENPLFQELELDVATDSAPIDDGFTEFFQETPDLDTNLQQLRNSVVTIFHEEASNEDLKLDTSEVNTGNTMTEVSVSILVEELATTTTPPTTQAEKPFTTRPTETTLTTSKGILENSSSTTRPPRKFPFKKPGVLSSNSLHSVSSKAKSPKKIFLLDTKPLKTEELFGDNLEEDNINGRPPSFRNSALNKFLAKKKRQRAESTTEYDPLANFIKKYTVTTTVATEKPEETIEEGDYEESEALISAISTEEATPRNTEGGKRFGLIGRRPSLFQLRRNRPAESRAEEPLRLPMVTRSSFLRSRFANRFERPSVRSASDGQENIQGNFDVTTRSLRPKVSLKELLRRRAEQ</sequence>
<evidence type="ECO:0000313" key="3">
    <source>
        <dbReference type="Proteomes" id="UP001187531"/>
    </source>
</evidence>
<protein>
    <submittedName>
        <fullName evidence="2">Uncharacterized protein</fullName>
    </submittedName>
</protein>
<accession>A0AA88HPP2</accession>
<name>A0AA88HPP2_ARTSF</name>
<comment type="caution">
    <text evidence="2">The sequence shown here is derived from an EMBL/GenBank/DDBJ whole genome shotgun (WGS) entry which is preliminary data.</text>
</comment>
<gene>
    <name evidence="2" type="ORF">QYM36_012223</name>
</gene>
<keyword evidence="3" id="KW-1185">Reference proteome</keyword>
<feature type="region of interest" description="Disordered" evidence="1">
    <location>
        <begin position="357"/>
        <end position="377"/>
    </location>
</feature>
<evidence type="ECO:0000256" key="1">
    <source>
        <dbReference type="SAM" id="MobiDB-lite"/>
    </source>
</evidence>
<dbReference type="EMBL" id="JAVRJZ010000016">
    <property type="protein sequence ID" value="KAK2710979.1"/>
    <property type="molecule type" value="Genomic_DNA"/>
</dbReference>
<proteinExistence type="predicted"/>
<feature type="compositionally biased region" description="Polar residues" evidence="1">
    <location>
        <begin position="360"/>
        <end position="377"/>
    </location>
</feature>
<evidence type="ECO:0000313" key="2">
    <source>
        <dbReference type="EMBL" id="KAK2710979.1"/>
    </source>
</evidence>
<organism evidence="2 3">
    <name type="scientific">Artemia franciscana</name>
    <name type="common">Brine shrimp</name>
    <name type="synonym">Artemia sanfranciscana</name>
    <dbReference type="NCBI Taxonomy" id="6661"/>
    <lineage>
        <taxon>Eukaryota</taxon>
        <taxon>Metazoa</taxon>
        <taxon>Ecdysozoa</taxon>
        <taxon>Arthropoda</taxon>
        <taxon>Crustacea</taxon>
        <taxon>Branchiopoda</taxon>
        <taxon>Anostraca</taxon>
        <taxon>Artemiidae</taxon>
        <taxon>Artemia</taxon>
    </lineage>
</organism>
<feature type="region of interest" description="Disordered" evidence="1">
    <location>
        <begin position="161"/>
        <end position="180"/>
    </location>
</feature>
<reference evidence="2" key="1">
    <citation type="submission" date="2023-07" db="EMBL/GenBank/DDBJ databases">
        <title>Chromosome-level genome assembly of Artemia franciscana.</title>
        <authorList>
            <person name="Jo E."/>
        </authorList>
    </citation>
    <scope>NUCLEOTIDE SEQUENCE</scope>
    <source>
        <tissue evidence="2">Whole body</tissue>
    </source>
</reference>